<dbReference type="SMART" id="SM00303">
    <property type="entry name" value="GPS"/>
    <property type="match status" value="1"/>
</dbReference>
<keyword evidence="8" id="KW-0325">Glycoprotein</keyword>
<dbReference type="GO" id="GO:0005886">
    <property type="term" value="C:plasma membrane"/>
    <property type="evidence" value="ECO:0007669"/>
    <property type="project" value="TreeGrafter"/>
</dbReference>
<keyword evidence="6 11" id="KW-0472">Membrane</keyword>
<evidence type="ECO:0000256" key="6">
    <source>
        <dbReference type="ARBA" id="ARBA00023136"/>
    </source>
</evidence>
<evidence type="ECO:0000256" key="7">
    <source>
        <dbReference type="ARBA" id="ARBA00023157"/>
    </source>
</evidence>
<reference evidence="16" key="1">
    <citation type="submission" date="2022-11" db="UniProtKB">
        <authorList>
            <consortium name="EnsemblMetazoa"/>
        </authorList>
    </citation>
    <scope>IDENTIFICATION</scope>
</reference>
<dbReference type="InterPro" id="IPR057244">
    <property type="entry name" value="GAIN_B"/>
</dbReference>
<feature type="domain" description="C-type lectin" evidence="13">
    <location>
        <begin position="189"/>
        <end position="315"/>
    </location>
</feature>
<evidence type="ECO:0000256" key="9">
    <source>
        <dbReference type="SAM" id="Coils"/>
    </source>
</evidence>
<evidence type="ECO:0000256" key="5">
    <source>
        <dbReference type="ARBA" id="ARBA00022989"/>
    </source>
</evidence>
<dbReference type="PROSITE" id="PS50261">
    <property type="entry name" value="G_PROTEIN_RECEP_F2_4"/>
    <property type="match status" value="1"/>
</dbReference>
<evidence type="ECO:0000256" key="1">
    <source>
        <dbReference type="ARBA" id="ARBA00004141"/>
    </source>
</evidence>
<keyword evidence="5 11" id="KW-1133">Transmembrane helix</keyword>
<dbReference type="InterPro" id="IPR016186">
    <property type="entry name" value="C-type_lectin-like/link_sf"/>
</dbReference>
<dbReference type="InterPro" id="IPR017983">
    <property type="entry name" value="GPCR_2_secretin-like_CS"/>
</dbReference>
<dbReference type="SUPFAM" id="SSF81321">
    <property type="entry name" value="Family A G protein-coupled receptor-like"/>
    <property type="match status" value="1"/>
</dbReference>
<protein>
    <submittedName>
        <fullName evidence="16">Uncharacterized protein</fullName>
    </submittedName>
</protein>
<feature type="transmembrane region" description="Helical" evidence="11">
    <location>
        <begin position="797"/>
        <end position="820"/>
    </location>
</feature>
<feature type="transmembrane region" description="Helical" evidence="11">
    <location>
        <begin position="614"/>
        <end position="635"/>
    </location>
</feature>
<feature type="transmembrane region" description="Helical" evidence="11">
    <location>
        <begin position="677"/>
        <end position="702"/>
    </location>
</feature>
<feature type="signal peptide" evidence="12">
    <location>
        <begin position="1"/>
        <end position="18"/>
    </location>
</feature>
<dbReference type="InterPro" id="IPR017981">
    <property type="entry name" value="GPCR_2-like_7TM"/>
</dbReference>
<sequence length="905" mass="99774">MERGFIVIFILSLSATHGAIETDATPIQISSLWDVSRALWHNETCDDLCACLMGIMEGMRTAQICLEVSGYPCHLVKQLTRAATTRNCSVTVGSSWFECDKGVTDCVGGEMFVDNEANCTGSDDGAAGNIAYLGCETTPGGNTSVTCMLSRDSQSVGQCVNNAECVYKKVTKTDPVSERVSCPTNWIPYKKHCLSPINGILEPNILDQKTWSGAQNYCQRRWDASLLSLESFGESALKGLEDRRIFVTDQEVWLGLFRDTSNSTFRWLDGTETLQPQDSWPWADGHPVPDLNFVYILNKTLYSSESSRVNRYSCKFKVSKSLKCRQPMPTKMPLTTVMDAVGPGSTHPPTSPRTKEEETLEAFREELTQVRDDVSNYLKTFTNDTGVLEEIDSLISFSQYSSLNASSNTKAQDQSTTIIKSLDSVVDGLAESINGPAKALVVSTPDIVLKVLTLCLDCEGGETLGGQLGNQSFSLSLPDSVKAAGATLALSTASLLHEQLPSTIDDGGEGGRTEIGSLVSTISLRRWDRESIELTKDEPLKLTFSSLEKFPDSTPTCRYWKADEGNEGVWSSEGCFVAKANDTHTTCDITHLTSFAVIMQISHSEDPLPVALDYLTWAGCALSMTCLTIMLIIFLSQRMYRADRNIIHMNLAASLLLAQLIFVFGIDRTENEGACKAVGICVHFFLLATFFWMLNEGIFLLSKTTSAKTRWLRLPTYFTLGWVFPLVIVGVTMAASFDSYDTTDRCWLTVRDGGIWAFVGPAAAVVLINICVLVQVIRVFLSLRANMNKKKVERIRIALRAILLTLPLLGCTWLIGMLSFNSSTIVFAYIFVILNSLQGVFIFILYCLLNDEIKKGLRKRLALLQSLSGRTTHTRASRTATSGSNNLKTNRLSKTMPPEQEGTKL</sequence>
<feature type="region of interest" description="Disordered" evidence="10">
    <location>
        <begin position="874"/>
        <end position="905"/>
    </location>
</feature>
<dbReference type="Pfam" id="PF01825">
    <property type="entry name" value="GPS"/>
    <property type="match status" value="1"/>
</dbReference>
<dbReference type="PROSITE" id="PS50041">
    <property type="entry name" value="C_TYPE_LECTIN_2"/>
    <property type="match status" value="1"/>
</dbReference>
<dbReference type="GO" id="GO:0004930">
    <property type="term" value="F:G protein-coupled receptor activity"/>
    <property type="evidence" value="ECO:0007669"/>
    <property type="project" value="InterPro"/>
</dbReference>
<dbReference type="Gene3D" id="2.60.220.50">
    <property type="match status" value="1"/>
</dbReference>
<comment type="subcellular location">
    <subcellularLocation>
        <location evidence="1">Membrane</location>
        <topology evidence="1">Multi-pass membrane protein</topology>
    </subcellularLocation>
</comment>
<dbReference type="SUPFAM" id="SSF56436">
    <property type="entry name" value="C-type lectin-like"/>
    <property type="match status" value="1"/>
</dbReference>
<dbReference type="SMART" id="SM00034">
    <property type="entry name" value="CLECT"/>
    <property type="match status" value="1"/>
</dbReference>
<proteinExistence type="inferred from homology"/>
<evidence type="ECO:0000256" key="8">
    <source>
        <dbReference type="ARBA" id="ARBA00023180"/>
    </source>
</evidence>
<feature type="transmembrane region" description="Helical" evidence="11">
    <location>
        <begin position="826"/>
        <end position="849"/>
    </location>
</feature>
<dbReference type="GO" id="GO:0007189">
    <property type="term" value="P:adenylate cyclase-activating G protein-coupled receptor signaling pathway"/>
    <property type="evidence" value="ECO:0007669"/>
    <property type="project" value="TreeGrafter"/>
</dbReference>
<dbReference type="Gene3D" id="3.10.100.10">
    <property type="entry name" value="Mannose-Binding Protein A, subunit A"/>
    <property type="match status" value="1"/>
</dbReference>
<dbReference type="InterPro" id="IPR000832">
    <property type="entry name" value="GPCR_2_secretin-like"/>
</dbReference>
<feature type="transmembrane region" description="Helical" evidence="11">
    <location>
        <begin position="755"/>
        <end position="777"/>
    </location>
</feature>
<dbReference type="Pfam" id="PF00002">
    <property type="entry name" value="7tm_2"/>
    <property type="match status" value="1"/>
</dbReference>
<dbReference type="PANTHER" id="PTHR12011:SF471">
    <property type="entry name" value="G-PROTEIN COUPLED RECEPTORS FAMILY 2 PROFILE 2 DOMAIN-CONTAINING PROTEIN"/>
    <property type="match status" value="1"/>
</dbReference>
<organism evidence="16 17">
    <name type="scientific">Patiria miniata</name>
    <name type="common">Bat star</name>
    <name type="synonym">Asterina miniata</name>
    <dbReference type="NCBI Taxonomy" id="46514"/>
    <lineage>
        <taxon>Eukaryota</taxon>
        <taxon>Metazoa</taxon>
        <taxon>Echinodermata</taxon>
        <taxon>Eleutherozoa</taxon>
        <taxon>Asterozoa</taxon>
        <taxon>Asteroidea</taxon>
        <taxon>Valvatacea</taxon>
        <taxon>Valvatida</taxon>
        <taxon>Asterinidae</taxon>
        <taxon>Patiria</taxon>
    </lineage>
</organism>
<evidence type="ECO:0000259" key="14">
    <source>
        <dbReference type="PROSITE" id="PS50221"/>
    </source>
</evidence>
<dbReference type="AlphaFoldDB" id="A0A913ZJK2"/>
<feature type="transmembrane region" description="Helical" evidence="11">
    <location>
        <begin position="714"/>
        <end position="735"/>
    </location>
</feature>
<keyword evidence="4 12" id="KW-0732">Signal</keyword>
<dbReference type="OMA" id="YHYICER"/>
<keyword evidence="9" id="KW-0175">Coiled coil</keyword>
<dbReference type="GO" id="GO:0007166">
    <property type="term" value="P:cell surface receptor signaling pathway"/>
    <property type="evidence" value="ECO:0007669"/>
    <property type="project" value="InterPro"/>
</dbReference>
<keyword evidence="3 11" id="KW-0812">Transmembrane</keyword>
<evidence type="ECO:0000313" key="17">
    <source>
        <dbReference type="Proteomes" id="UP000887568"/>
    </source>
</evidence>
<dbReference type="Pfam" id="PF00059">
    <property type="entry name" value="Lectin_C"/>
    <property type="match status" value="1"/>
</dbReference>
<feature type="domain" description="G-protein coupled receptors family 2 profile 2" evidence="15">
    <location>
        <begin position="612"/>
        <end position="850"/>
    </location>
</feature>
<dbReference type="Proteomes" id="UP000887568">
    <property type="component" value="Unplaced"/>
</dbReference>
<dbReference type="RefSeq" id="XP_038051250.1">
    <property type="nucleotide sequence ID" value="XM_038195322.1"/>
</dbReference>
<name>A0A913ZJK2_PATMI</name>
<dbReference type="PROSITE" id="PS00650">
    <property type="entry name" value="G_PROTEIN_RECEP_F2_2"/>
    <property type="match status" value="1"/>
</dbReference>
<keyword evidence="17" id="KW-1185">Reference proteome</keyword>
<dbReference type="OrthoDB" id="10058112at2759"/>
<evidence type="ECO:0000256" key="4">
    <source>
        <dbReference type="ARBA" id="ARBA00022729"/>
    </source>
</evidence>
<dbReference type="FunFam" id="1.20.1070.10:FF:000058">
    <property type="entry name" value="Adhesion G protein-coupled receptor F5"/>
    <property type="match status" value="1"/>
</dbReference>
<dbReference type="PROSITE" id="PS50221">
    <property type="entry name" value="GAIN_B"/>
    <property type="match status" value="1"/>
</dbReference>
<evidence type="ECO:0000256" key="3">
    <source>
        <dbReference type="ARBA" id="ARBA00022692"/>
    </source>
</evidence>
<dbReference type="InterPro" id="IPR001304">
    <property type="entry name" value="C-type_lectin-like"/>
</dbReference>
<comment type="similarity">
    <text evidence="2">Belongs to the G-protein coupled receptor 2 family. Adhesion G-protein coupled receptor (ADGR) subfamily.</text>
</comment>
<feature type="chain" id="PRO_5037645219" evidence="12">
    <location>
        <begin position="19"/>
        <end position="905"/>
    </location>
</feature>
<evidence type="ECO:0000259" key="13">
    <source>
        <dbReference type="PROSITE" id="PS50041"/>
    </source>
</evidence>
<feature type="coiled-coil region" evidence="9">
    <location>
        <begin position="353"/>
        <end position="380"/>
    </location>
</feature>
<feature type="domain" description="GAIN-B" evidence="14">
    <location>
        <begin position="438"/>
        <end position="605"/>
    </location>
</feature>
<evidence type="ECO:0000256" key="10">
    <source>
        <dbReference type="SAM" id="MobiDB-lite"/>
    </source>
</evidence>
<keyword evidence="7" id="KW-1015">Disulfide bond</keyword>
<dbReference type="InterPro" id="IPR016187">
    <property type="entry name" value="CTDL_fold"/>
</dbReference>
<evidence type="ECO:0000259" key="15">
    <source>
        <dbReference type="PROSITE" id="PS50261"/>
    </source>
</evidence>
<dbReference type="PANTHER" id="PTHR12011">
    <property type="entry name" value="ADHESION G-PROTEIN COUPLED RECEPTOR"/>
    <property type="match status" value="1"/>
</dbReference>
<dbReference type="EnsemblMetazoa" id="XM_038195322.1">
    <property type="protein sequence ID" value="XP_038051250.1"/>
    <property type="gene ID" value="LOC119724328"/>
</dbReference>
<dbReference type="PRINTS" id="PR00249">
    <property type="entry name" value="GPCRSECRETIN"/>
</dbReference>
<dbReference type="InterPro" id="IPR000203">
    <property type="entry name" value="GPS"/>
</dbReference>
<dbReference type="GeneID" id="119724328"/>
<dbReference type="Gene3D" id="1.20.1070.10">
    <property type="entry name" value="Rhodopsin 7-helix transmembrane proteins"/>
    <property type="match status" value="1"/>
</dbReference>
<evidence type="ECO:0000256" key="12">
    <source>
        <dbReference type="SAM" id="SignalP"/>
    </source>
</evidence>
<dbReference type="InterPro" id="IPR046338">
    <property type="entry name" value="GAIN_dom_sf"/>
</dbReference>
<accession>A0A913ZJK2</accession>
<evidence type="ECO:0000256" key="11">
    <source>
        <dbReference type="SAM" id="Phobius"/>
    </source>
</evidence>
<feature type="transmembrane region" description="Helical" evidence="11">
    <location>
        <begin position="647"/>
        <end position="665"/>
    </location>
</feature>
<evidence type="ECO:0000256" key="2">
    <source>
        <dbReference type="ARBA" id="ARBA00007343"/>
    </source>
</evidence>
<evidence type="ECO:0000313" key="16">
    <source>
        <dbReference type="EnsemblMetazoa" id="XP_038051250.1"/>
    </source>
</evidence>